<accession>A0ABY6JBT4</accession>
<dbReference type="PANTHER" id="PTHR46521">
    <property type="entry name" value="SUCROSE-PHOSPHATASE 2-RELATED"/>
    <property type="match status" value="1"/>
</dbReference>
<keyword evidence="4" id="KW-1185">Reference proteome</keyword>
<dbReference type="InterPro" id="IPR051518">
    <property type="entry name" value="Sucrose_Phosphatase"/>
</dbReference>
<dbReference type="InterPro" id="IPR036412">
    <property type="entry name" value="HAD-like_sf"/>
</dbReference>
<dbReference type="GO" id="GO:0016787">
    <property type="term" value="F:hydrolase activity"/>
    <property type="evidence" value="ECO:0007669"/>
    <property type="project" value="UniProtKB-KW"/>
</dbReference>
<dbReference type="SUPFAM" id="SSF56784">
    <property type="entry name" value="HAD-like"/>
    <property type="match status" value="1"/>
</dbReference>
<keyword evidence="1 3" id="KW-0378">Hydrolase</keyword>
<gene>
    <name evidence="3" type="ORF">MKQ68_11650</name>
</gene>
<dbReference type="SFLD" id="SFLDG01141">
    <property type="entry name" value="C2.B.1:_Sucrose_Phosphatase_Li"/>
    <property type="match status" value="1"/>
</dbReference>
<name>A0ABY6JBT4_9BACT</name>
<evidence type="ECO:0000256" key="1">
    <source>
        <dbReference type="ARBA" id="ARBA00022801"/>
    </source>
</evidence>
<dbReference type="InterPro" id="IPR023214">
    <property type="entry name" value="HAD_sf"/>
</dbReference>
<protein>
    <submittedName>
        <fullName evidence="3">HAD family hydrolase</fullName>
    </submittedName>
</protein>
<dbReference type="Proteomes" id="UP001162741">
    <property type="component" value="Chromosome"/>
</dbReference>
<dbReference type="SFLD" id="SFLDG01140">
    <property type="entry name" value="C2.B:_Phosphomannomutase_and_P"/>
    <property type="match status" value="1"/>
</dbReference>
<organism evidence="3 4">
    <name type="scientific">Chitinophaga horti</name>
    <dbReference type="NCBI Taxonomy" id="2920382"/>
    <lineage>
        <taxon>Bacteria</taxon>
        <taxon>Pseudomonadati</taxon>
        <taxon>Bacteroidota</taxon>
        <taxon>Chitinophagia</taxon>
        <taxon>Chitinophagales</taxon>
        <taxon>Chitinophagaceae</taxon>
        <taxon>Chitinophaga</taxon>
    </lineage>
</organism>
<sequence>MMLLATDLDGTFLGGSTVARQQLYMLLRKRRDIQLVYVTGRGLSSVEPLIAEEGIPTPAYIIGDVGATIVNGWTLQPVMPLQAPIAAVWPGCDVVRNQLRGIPGLLYQDVPQERRCSFYLKEASLLPTIREQLAGLNCDVIYSAGKYLDVLPAGVNKGTSLMALVDLLDVDPVTVLVAGDSLNDLAMYHCGYKGVVVGNCEQALAVATHALPDVICAQADGAGAILEAMGHFALPDRKPELVNC</sequence>
<feature type="domain" description="Sucrose phosphatase-like" evidence="2">
    <location>
        <begin position="2"/>
        <end position="232"/>
    </location>
</feature>
<reference evidence="3" key="1">
    <citation type="submission" date="2022-10" db="EMBL/GenBank/DDBJ databases">
        <title>Chitinophaga sp. nov., isolated from soil.</title>
        <authorList>
            <person name="Jeon C.O."/>
        </authorList>
    </citation>
    <scope>NUCLEOTIDE SEQUENCE</scope>
    <source>
        <strain evidence="3">R8</strain>
    </source>
</reference>
<evidence type="ECO:0000313" key="4">
    <source>
        <dbReference type="Proteomes" id="UP001162741"/>
    </source>
</evidence>
<dbReference type="PANTHER" id="PTHR46521:SF4">
    <property type="entry name" value="SUCROSE-PHOSPHATASE 2-RELATED"/>
    <property type="match status" value="1"/>
</dbReference>
<dbReference type="Pfam" id="PF05116">
    <property type="entry name" value="S6PP"/>
    <property type="match status" value="1"/>
</dbReference>
<dbReference type="Gene3D" id="3.40.50.1000">
    <property type="entry name" value="HAD superfamily/HAD-like"/>
    <property type="match status" value="1"/>
</dbReference>
<dbReference type="EMBL" id="CP107006">
    <property type="protein sequence ID" value="UYQ95756.1"/>
    <property type="molecule type" value="Genomic_DNA"/>
</dbReference>
<dbReference type="SFLD" id="SFLDS00003">
    <property type="entry name" value="Haloacid_Dehalogenase"/>
    <property type="match status" value="1"/>
</dbReference>
<evidence type="ECO:0000259" key="2">
    <source>
        <dbReference type="Pfam" id="PF05116"/>
    </source>
</evidence>
<evidence type="ECO:0000313" key="3">
    <source>
        <dbReference type="EMBL" id="UYQ95756.1"/>
    </source>
</evidence>
<dbReference type="RefSeq" id="WP_264283440.1">
    <property type="nucleotide sequence ID" value="NZ_CP107006.1"/>
</dbReference>
<dbReference type="InterPro" id="IPR006380">
    <property type="entry name" value="SPP-like_dom"/>
</dbReference>
<proteinExistence type="predicted"/>
<dbReference type="Gene3D" id="3.90.1070.10">
    <property type="match status" value="1"/>
</dbReference>